<evidence type="ECO:0000313" key="1">
    <source>
        <dbReference type="EMBL" id="WHS68269.1"/>
    </source>
</evidence>
<dbReference type="EMBL" id="OQ829281">
    <property type="protein sequence ID" value="WHS68269.1"/>
    <property type="molecule type" value="Genomic_DNA"/>
</dbReference>
<name>A0AAF0RDE8_9CAUD</name>
<accession>A0AAF0RDE8</accession>
<dbReference type="Proteomes" id="UP001223176">
    <property type="component" value="Segment"/>
</dbReference>
<evidence type="ECO:0000313" key="2">
    <source>
        <dbReference type="Proteomes" id="UP001223176"/>
    </source>
</evidence>
<proteinExistence type="predicted"/>
<reference evidence="1" key="1">
    <citation type="submission" date="2023-04" db="EMBL/GenBank/DDBJ databases">
        <title>Isolation and Characterization of Novel Plasmid-specific Phages Infecting Bacteria Carrying Diverse Conjugative Plasmids.</title>
        <authorList>
            <person name="Parra B."/>
            <person name="Cockx B."/>
            <person name="Lutz V.T."/>
            <person name="Bronsted L."/>
            <person name="Smets B.F."/>
            <person name="Dechesne A."/>
        </authorList>
    </citation>
    <scope>NUCLEOTIDE SEQUENCE</scope>
</reference>
<sequence>MADVPSPLFKLNYPIETAEARAFWSSNQKLNRIKAIIAFSLTLENANDNLRRYGYAKQFRNRALRNFGQYVNNPSMAGIPFNKLEDKWWIEMPFE</sequence>
<organism evidence="1 2">
    <name type="scientific">phage PKM.Lu.22.1</name>
    <dbReference type="NCBI Taxonomy" id="3049197"/>
    <lineage>
        <taxon>Viruses</taxon>
        <taxon>Duplodnaviria</taxon>
        <taxon>Heunggongvirae</taxon>
        <taxon>Uroviricota</taxon>
        <taxon>Caudoviricetes</taxon>
        <taxon>Grimontviridae</taxon>
    </lineage>
</organism>
<protein>
    <submittedName>
        <fullName evidence="1">Uncharacterized protein</fullName>
    </submittedName>
</protein>
<keyword evidence="2" id="KW-1185">Reference proteome</keyword>